<dbReference type="RefSeq" id="WP_101470803.1">
    <property type="nucleotide sequence ID" value="NZ_JAEUTX010000023.1"/>
</dbReference>
<keyword evidence="4" id="KW-1185">Reference proteome</keyword>
<name>A0A497VGN3_9FLAO</name>
<organism evidence="3 5">
    <name type="scientific">Flavobacterium lindanitolerans</name>
    <dbReference type="NCBI Taxonomy" id="428988"/>
    <lineage>
        <taxon>Bacteria</taxon>
        <taxon>Pseudomonadati</taxon>
        <taxon>Bacteroidota</taxon>
        <taxon>Flavobacteriia</taxon>
        <taxon>Flavobacteriales</taxon>
        <taxon>Flavobacteriaceae</taxon>
        <taxon>Flavobacterium</taxon>
    </lineage>
</organism>
<evidence type="ECO:0000313" key="2">
    <source>
        <dbReference type="EMBL" id="PKW28622.1"/>
    </source>
</evidence>
<dbReference type="EMBL" id="RCCB01000010">
    <property type="protein sequence ID" value="RLJ35873.1"/>
    <property type="molecule type" value="Genomic_DNA"/>
</dbReference>
<evidence type="ECO:0000313" key="5">
    <source>
        <dbReference type="Proteomes" id="UP000275027"/>
    </source>
</evidence>
<dbReference type="Proteomes" id="UP000233767">
    <property type="component" value="Unassembled WGS sequence"/>
</dbReference>
<feature type="domain" description="DUF4296" evidence="1">
    <location>
        <begin position="24"/>
        <end position="100"/>
    </location>
</feature>
<accession>A0A497VGN3</accession>
<dbReference type="InterPro" id="IPR025381">
    <property type="entry name" value="DUF4296"/>
</dbReference>
<dbReference type="PROSITE" id="PS51257">
    <property type="entry name" value="PROKAR_LIPOPROTEIN"/>
    <property type="match status" value="1"/>
</dbReference>
<evidence type="ECO:0000313" key="4">
    <source>
        <dbReference type="Proteomes" id="UP000233767"/>
    </source>
</evidence>
<dbReference type="Proteomes" id="UP000275027">
    <property type="component" value="Unassembled WGS sequence"/>
</dbReference>
<comment type="caution">
    <text evidence="3">The sequence shown here is derived from an EMBL/GenBank/DDBJ whole genome shotgun (WGS) entry which is preliminary data.</text>
</comment>
<sequence>MKKYFLLFVLLSVVACQEKAVEKPANLIPKDKMKNIIYDLAILQAMKGVNQAALDSNGIDPATYVYKKYKVDSLQFAKSDQYYAIENVKEYEKMYNEISELAGKEKMRIDSELKKETDTTKILERKFEVKQKKDNVKQ</sequence>
<proteinExistence type="predicted"/>
<evidence type="ECO:0000313" key="3">
    <source>
        <dbReference type="EMBL" id="RLJ35873.1"/>
    </source>
</evidence>
<evidence type="ECO:0000259" key="1">
    <source>
        <dbReference type="Pfam" id="PF14129"/>
    </source>
</evidence>
<reference evidence="2 4" key="1">
    <citation type="submission" date="2017-12" db="EMBL/GenBank/DDBJ databases">
        <title>Genomic Encyclopedia of Type Strains, Phase III (KMG-III): the genomes of soil and plant-associated and newly described type strains.</title>
        <authorList>
            <person name="Whitman W."/>
        </authorList>
    </citation>
    <scope>NUCLEOTIDE SEQUENCE [LARGE SCALE GENOMIC DNA]</scope>
    <source>
        <strain evidence="2 4">IP-10</strain>
    </source>
</reference>
<dbReference type="Pfam" id="PF14129">
    <property type="entry name" value="DUF4296"/>
    <property type="match status" value="1"/>
</dbReference>
<gene>
    <name evidence="2" type="ORF">B0G92_0245</name>
    <name evidence="3" type="ORF">CLV50_1259</name>
</gene>
<dbReference type="AlphaFoldDB" id="A0A497VGN3"/>
<reference evidence="3 5" key="2">
    <citation type="submission" date="2018-10" db="EMBL/GenBank/DDBJ databases">
        <title>Genomic Encyclopedia of Archaeal and Bacterial Type Strains, Phase II (KMG-II): from individual species to whole genera.</title>
        <authorList>
            <person name="Goeker M."/>
        </authorList>
    </citation>
    <scope>NUCLEOTIDE SEQUENCE [LARGE SCALE GENOMIC DNA]</scope>
    <source>
        <strain evidence="3 5">DSM 21886</strain>
    </source>
</reference>
<dbReference type="EMBL" id="PJND01000007">
    <property type="protein sequence ID" value="PKW28622.1"/>
    <property type="molecule type" value="Genomic_DNA"/>
</dbReference>
<protein>
    <submittedName>
        <fullName evidence="3">Uncharacterized protein DUF4296</fullName>
    </submittedName>
</protein>